<evidence type="ECO:0000256" key="2">
    <source>
        <dbReference type="ARBA" id="ARBA00022475"/>
    </source>
</evidence>
<sequence length="154" mass="15321">MSGAPRRADSPVVTVTVRTLAPFVLTFALFTLFHGTSSVGGGFQGGVVVAATVVTLAFAFGVRDTAAWLSAGTLRALVVTAPLVFVAVALAGVASGGAFLQFDTLPIPKASVYATEAIELGIGATVGAVIVVLFVALAGPSADADARTDGGERA</sequence>
<feature type="transmembrane region" description="Helical" evidence="6">
    <location>
        <begin position="74"/>
        <end position="100"/>
    </location>
</feature>
<evidence type="ECO:0000313" key="8">
    <source>
        <dbReference type="EMBL" id="AUV80300.1"/>
    </source>
</evidence>
<evidence type="ECO:0000259" key="7">
    <source>
        <dbReference type="Pfam" id="PF04039"/>
    </source>
</evidence>
<keyword evidence="4 6" id="KW-1133">Transmembrane helix</keyword>
<dbReference type="GeneID" id="35590490"/>
<feature type="transmembrane region" description="Helical" evidence="6">
    <location>
        <begin position="120"/>
        <end position="138"/>
    </location>
</feature>
<organism evidence="8 9">
    <name type="scientific">Salinigranum rubrum</name>
    <dbReference type="NCBI Taxonomy" id="755307"/>
    <lineage>
        <taxon>Archaea</taxon>
        <taxon>Methanobacteriati</taxon>
        <taxon>Methanobacteriota</taxon>
        <taxon>Stenosarchaea group</taxon>
        <taxon>Halobacteria</taxon>
        <taxon>Halobacteriales</taxon>
        <taxon>Haloferacaceae</taxon>
        <taxon>Salinigranum</taxon>
    </lineage>
</organism>
<dbReference type="KEGG" id="srub:C2R22_00335"/>
<evidence type="ECO:0000256" key="5">
    <source>
        <dbReference type="ARBA" id="ARBA00023136"/>
    </source>
</evidence>
<keyword evidence="2" id="KW-1003">Cell membrane</keyword>
<dbReference type="OrthoDB" id="19265at2157"/>
<feature type="domain" description="Na+/H+ antiporter MnhB subunit-related protein" evidence="7">
    <location>
        <begin position="13"/>
        <end position="131"/>
    </location>
</feature>
<dbReference type="RefSeq" id="WP_103423808.1">
    <property type="nucleotide sequence ID" value="NZ_CP026309.1"/>
</dbReference>
<protein>
    <submittedName>
        <fullName evidence="8">Cation:proton antiporter</fullName>
    </submittedName>
</protein>
<evidence type="ECO:0000256" key="1">
    <source>
        <dbReference type="ARBA" id="ARBA00004651"/>
    </source>
</evidence>
<keyword evidence="3 6" id="KW-0812">Transmembrane</keyword>
<evidence type="ECO:0000313" key="9">
    <source>
        <dbReference type="Proteomes" id="UP000236584"/>
    </source>
</evidence>
<dbReference type="PANTHER" id="PTHR33932">
    <property type="entry name" value="NA(+)/H(+) ANTIPORTER SUBUNIT B"/>
    <property type="match status" value="1"/>
</dbReference>
<reference evidence="8 9" key="1">
    <citation type="submission" date="2018-01" db="EMBL/GenBank/DDBJ databases">
        <title>Complete genome sequence of Salinigranum rubrum GX10T, an extremely halophilic archaeon isolated from a marine solar saltern.</title>
        <authorList>
            <person name="Han S."/>
        </authorList>
    </citation>
    <scope>NUCLEOTIDE SEQUENCE [LARGE SCALE GENOMIC DNA]</scope>
    <source>
        <strain evidence="8 9">GX10</strain>
    </source>
</reference>
<comment type="subcellular location">
    <subcellularLocation>
        <location evidence="1">Cell membrane</location>
        <topology evidence="1">Multi-pass membrane protein</topology>
    </subcellularLocation>
</comment>
<dbReference type="Pfam" id="PF04039">
    <property type="entry name" value="MnhB"/>
    <property type="match status" value="1"/>
</dbReference>
<gene>
    <name evidence="8" type="ORF">C2R22_00335</name>
</gene>
<proteinExistence type="predicted"/>
<dbReference type="GO" id="GO:0005886">
    <property type="term" value="C:plasma membrane"/>
    <property type="evidence" value="ECO:0007669"/>
    <property type="project" value="UniProtKB-SubCell"/>
</dbReference>
<feature type="transmembrane region" description="Helical" evidence="6">
    <location>
        <begin position="12"/>
        <end position="33"/>
    </location>
</feature>
<feature type="transmembrane region" description="Helical" evidence="6">
    <location>
        <begin position="39"/>
        <end position="62"/>
    </location>
</feature>
<dbReference type="NCBIfam" id="NF009160">
    <property type="entry name" value="PRK12505.1"/>
    <property type="match status" value="1"/>
</dbReference>
<dbReference type="Proteomes" id="UP000236584">
    <property type="component" value="Chromosome"/>
</dbReference>
<dbReference type="EMBL" id="CP026309">
    <property type="protein sequence ID" value="AUV80300.1"/>
    <property type="molecule type" value="Genomic_DNA"/>
</dbReference>
<name>A0A2I8VEE3_9EURY</name>
<evidence type="ECO:0000256" key="3">
    <source>
        <dbReference type="ARBA" id="ARBA00022692"/>
    </source>
</evidence>
<keyword evidence="5 6" id="KW-0472">Membrane</keyword>
<evidence type="ECO:0000256" key="6">
    <source>
        <dbReference type="SAM" id="Phobius"/>
    </source>
</evidence>
<dbReference type="PANTHER" id="PTHR33932:SF4">
    <property type="entry name" value="NA(+)_H(+) ANTIPORTER SUBUNIT B"/>
    <property type="match status" value="1"/>
</dbReference>
<accession>A0A2I8VEE3</accession>
<dbReference type="InterPro" id="IPR050622">
    <property type="entry name" value="CPA3_antiporter_subunitB"/>
</dbReference>
<dbReference type="InterPro" id="IPR007182">
    <property type="entry name" value="MnhB"/>
</dbReference>
<dbReference type="AlphaFoldDB" id="A0A2I8VEE3"/>
<evidence type="ECO:0000256" key="4">
    <source>
        <dbReference type="ARBA" id="ARBA00022989"/>
    </source>
</evidence>
<keyword evidence="9" id="KW-1185">Reference proteome</keyword>